<name>A0A5M4B7J9_9FLAO</name>
<dbReference type="RefSeq" id="WP_155283940.1">
    <property type="nucleotide sequence ID" value="NZ_BLBC01000005.1"/>
</dbReference>
<keyword evidence="1" id="KW-0472">Membrane</keyword>
<keyword evidence="3" id="KW-1185">Reference proteome</keyword>
<comment type="caution">
    <text evidence="2">The sequence shown here is derived from an EMBL/GenBank/DDBJ whole genome shotgun (WGS) entry which is preliminary data.</text>
</comment>
<dbReference type="InterPro" id="IPR019284">
    <property type="entry name" value="RP532"/>
</dbReference>
<proteinExistence type="predicted"/>
<keyword evidence="1" id="KW-0812">Transmembrane</keyword>
<dbReference type="Pfam" id="PF10097">
    <property type="entry name" value="DUF2335"/>
    <property type="match status" value="1"/>
</dbReference>
<dbReference type="EMBL" id="BLBC01000005">
    <property type="protein sequence ID" value="GET45255.1"/>
    <property type="molecule type" value="Genomic_DNA"/>
</dbReference>
<gene>
    <name evidence="2" type="ORF">RCZ01_05570</name>
</gene>
<accession>A0A5M4B7J9</accession>
<evidence type="ECO:0000313" key="3">
    <source>
        <dbReference type="Proteomes" id="UP000398217"/>
    </source>
</evidence>
<evidence type="ECO:0000256" key="1">
    <source>
        <dbReference type="SAM" id="Phobius"/>
    </source>
</evidence>
<dbReference type="Proteomes" id="UP000398217">
    <property type="component" value="Unassembled WGS sequence"/>
</dbReference>
<dbReference type="OrthoDB" id="1371234at2"/>
<protein>
    <submittedName>
        <fullName evidence="2">Membrane protein</fullName>
    </submittedName>
</protein>
<dbReference type="AlphaFoldDB" id="A0A5M4B7J9"/>
<reference evidence="3" key="1">
    <citation type="journal article" date="2020" name="Int. J. Syst. Evol. Microbiol.">
        <title>Capnocytophaga felis sp. nov. isolated from the feline oral cavity.</title>
        <authorList>
            <person name="Suzuki M."/>
            <person name="Umeda K."/>
            <person name="Kimura M."/>
            <person name="Imaoka K."/>
            <person name="Morikawa S."/>
            <person name="Maeda K."/>
        </authorList>
    </citation>
    <scope>NUCLEOTIDE SEQUENCE [LARGE SCALE GENOMIC DNA]</scope>
    <source>
        <strain evidence="3">KC07070</strain>
    </source>
</reference>
<sequence>MDKEASKQELQRLDEEVISVNPSLKNINPKKRQELLQAYMGVVSVTKMHSGPLPDVETLKGYDEIIPNGGERLMQQVEKQGNHRRKIESKVVNWNNFQSLLGQVFGLLIAGGVLFASYDLAMKGHESVAKVLGSTTIIGLAGIFVYGKKKQREDF</sequence>
<feature type="transmembrane region" description="Helical" evidence="1">
    <location>
        <begin position="128"/>
        <end position="147"/>
    </location>
</feature>
<evidence type="ECO:0000313" key="2">
    <source>
        <dbReference type="EMBL" id="GET45255.1"/>
    </source>
</evidence>
<keyword evidence="1" id="KW-1133">Transmembrane helix</keyword>
<organism evidence="2 3">
    <name type="scientific">Capnocytophaga felis</name>
    <dbReference type="NCBI Taxonomy" id="2267611"/>
    <lineage>
        <taxon>Bacteria</taxon>
        <taxon>Pseudomonadati</taxon>
        <taxon>Bacteroidota</taxon>
        <taxon>Flavobacteriia</taxon>
        <taxon>Flavobacteriales</taxon>
        <taxon>Flavobacteriaceae</taxon>
        <taxon>Capnocytophaga</taxon>
    </lineage>
</organism>
<feature type="transmembrane region" description="Helical" evidence="1">
    <location>
        <begin position="94"/>
        <end position="116"/>
    </location>
</feature>